<keyword evidence="2" id="KW-1185">Reference proteome</keyword>
<dbReference type="AlphaFoldDB" id="A0A2S7IFE2"/>
<dbReference type="OrthoDB" id="963893at2"/>
<organism evidence="1 2">
    <name type="scientific">Siphonobacter curvatus</name>
    <dbReference type="NCBI Taxonomy" id="2094562"/>
    <lineage>
        <taxon>Bacteria</taxon>
        <taxon>Pseudomonadati</taxon>
        <taxon>Bacteroidota</taxon>
        <taxon>Cytophagia</taxon>
        <taxon>Cytophagales</taxon>
        <taxon>Cytophagaceae</taxon>
        <taxon>Siphonobacter</taxon>
    </lineage>
</organism>
<dbReference type="InterPro" id="IPR013321">
    <property type="entry name" value="Arc_rbn_hlx_hlx"/>
</dbReference>
<dbReference type="RefSeq" id="WP_104716011.1">
    <property type="nucleotide sequence ID" value="NZ_PTRA01000009.1"/>
</dbReference>
<dbReference type="SUPFAM" id="SSF47598">
    <property type="entry name" value="Ribbon-helix-helix"/>
    <property type="match status" value="1"/>
</dbReference>
<sequence>MAKESVGLKKTLGLAPKIAVKSSTIDVEKTEKEVKNIHSEKVELTRISVDMPKNLYKKMKIKLAGEDLSIRDYVLQLINDDLSK</sequence>
<reference evidence="2" key="1">
    <citation type="submission" date="2018-02" db="EMBL/GenBank/DDBJ databases">
        <title>Genome sequencing of Solimonas sp. HR-BB.</title>
        <authorList>
            <person name="Lee Y."/>
            <person name="Jeon C.O."/>
        </authorList>
    </citation>
    <scope>NUCLEOTIDE SEQUENCE [LARGE SCALE GENOMIC DNA]</scope>
    <source>
        <strain evidence="2">HR-U</strain>
    </source>
</reference>
<dbReference type="Proteomes" id="UP000239590">
    <property type="component" value="Unassembled WGS sequence"/>
</dbReference>
<dbReference type="GO" id="GO:0006355">
    <property type="term" value="P:regulation of DNA-templated transcription"/>
    <property type="evidence" value="ECO:0007669"/>
    <property type="project" value="InterPro"/>
</dbReference>
<evidence type="ECO:0000313" key="2">
    <source>
        <dbReference type="Proteomes" id="UP000239590"/>
    </source>
</evidence>
<accession>A0A2S7IFE2</accession>
<evidence type="ECO:0000313" key="1">
    <source>
        <dbReference type="EMBL" id="PQA53413.1"/>
    </source>
</evidence>
<gene>
    <name evidence="1" type="ORF">C5O19_24515</name>
</gene>
<protein>
    <submittedName>
        <fullName evidence="1">Uncharacterized protein</fullName>
    </submittedName>
</protein>
<name>A0A2S7IFE2_9BACT</name>
<dbReference type="InterPro" id="IPR010985">
    <property type="entry name" value="Ribbon_hlx_hlx"/>
</dbReference>
<proteinExistence type="predicted"/>
<dbReference type="EMBL" id="PTRA01000009">
    <property type="protein sequence ID" value="PQA53413.1"/>
    <property type="molecule type" value="Genomic_DNA"/>
</dbReference>
<dbReference type="Gene3D" id="1.10.1220.10">
    <property type="entry name" value="Met repressor-like"/>
    <property type="match status" value="1"/>
</dbReference>
<comment type="caution">
    <text evidence="1">The sequence shown here is derived from an EMBL/GenBank/DDBJ whole genome shotgun (WGS) entry which is preliminary data.</text>
</comment>